<evidence type="ECO:0000313" key="2">
    <source>
        <dbReference type="EMBL" id="KAF5660712.1"/>
    </source>
</evidence>
<reference evidence="2 3" key="1">
    <citation type="submission" date="2020-05" db="EMBL/GenBank/DDBJ databases">
        <title>Identification and distribution of gene clusters putatively required for synthesis of sphingolipid metabolism inhibitors in phylogenetically diverse species of the filamentous fungus Fusarium.</title>
        <authorList>
            <person name="Kim H.-S."/>
            <person name="Busman M."/>
            <person name="Brown D.W."/>
            <person name="Divon H."/>
            <person name="Uhlig S."/>
            <person name="Proctor R.H."/>
        </authorList>
    </citation>
    <scope>NUCLEOTIDE SEQUENCE [LARGE SCALE GENOMIC DNA]</scope>
    <source>
        <strain evidence="2 3">NRRL 20693</strain>
    </source>
</reference>
<proteinExistence type="predicted"/>
<evidence type="ECO:0000256" key="1">
    <source>
        <dbReference type="SAM" id="MobiDB-lite"/>
    </source>
</evidence>
<gene>
    <name evidence="2" type="ORF">FHETE_8809</name>
</gene>
<name>A0A8H5T1P7_FUSHE</name>
<evidence type="ECO:0000313" key="3">
    <source>
        <dbReference type="Proteomes" id="UP000567885"/>
    </source>
</evidence>
<organism evidence="2 3">
    <name type="scientific">Fusarium heterosporum</name>
    <dbReference type="NCBI Taxonomy" id="42747"/>
    <lineage>
        <taxon>Eukaryota</taxon>
        <taxon>Fungi</taxon>
        <taxon>Dikarya</taxon>
        <taxon>Ascomycota</taxon>
        <taxon>Pezizomycotina</taxon>
        <taxon>Sordariomycetes</taxon>
        <taxon>Hypocreomycetidae</taxon>
        <taxon>Hypocreales</taxon>
        <taxon>Nectriaceae</taxon>
        <taxon>Fusarium</taxon>
        <taxon>Fusarium heterosporum species complex</taxon>
    </lineage>
</organism>
<sequence length="226" mass="25772">MLKTLFERPHDIEEEDVVSILSLATKTFFKDDPVSTLDWFNKSTVSMFIRAIQHGALRGLDLAPRMRHVLLISACRLLVVLPEDDNNDDEALEFVRTEYHMTRWFDYHHDHDGMQPSTSADCNSSYSPVDSETIQSIETLIQDFTVTLDQVKFRDGVGFHSEASFTEMINAWKSIISGLKRTEANFLHGSNNPNGGNGNEAQEEDKAEDVESLYEEEEDEDLYTSD</sequence>
<dbReference type="AlphaFoldDB" id="A0A8H5T1P7"/>
<feature type="compositionally biased region" description="Acidic residues" evidence="1">
    <location>
        <begin position="201"/>
        <end position="226"/>
    </location>
</feature>
<feature type="region of interest" description="Disordered" evidence="1">
    <location>
        <begin position="186"/>
        <end position="226"/>
    </location>
</feature>
<accession>A0A8H5T1P7</accession>
<protein>
    <submittedName>
        <fullName evidence="2">Uncharacterized protein</fullName>
    </submittedName>
</protein>
<keyword evidence="3" id="KW-1185">Reference proteome</keyword>
<dbReference type="EMBL" id="JAAGWQ010000191">
    <property type="protein sequence ID" value="KAF5660712.1"/>
    <property type="molecule type" value="Genomic_DNA"/>
</dbReference>
<comment type="caution">
    <text evidence="2">The sequence shown here is derived from an EMBL/GenBank/DDBJ whole genome shotgun (WGS) entry which is preliminary data.</text>
</comment>
<dbReference type="Proteomes" id="UP000567885">
    <property type="component" value="Unassembled WGS sequence"/>
</dbReference>